<organism evidence="3 4">
    <name type="scientific">Nocardia bhagyanarayanae</name>
    <dbReference type="NCBI Taxonomy" id="1215925"/>
    <lineage>
        <taxon>Bacteria</taxon>
        <taxon>Bacillati</taxon>
        <taxon>Actinomycetota</taxon>
        <taxon>Actinomycetes</taxon>
        <taxon>Mycobacteriales</taxon>
        <taxon>Nocardiaceae</taxon>
        <taxon>Nocardia</taxon>
    </lineage>
</organism>
<feature type="domain" description="Sulfide dehydrogenase [flavocytochrome c] flavoprotein chain central" evidence="2">
    <location>
        <begin position="129"/>
        <end position="171"/>
    </location>
</feature>
<keyword evidence="4" id="KW-1185">Reference proteome</keyword>
<dbReference type="InterPro" id="IPR052541">
    <property type="entry name" value="SQRD"/>
</dbReference>
<evidence type="ECO:0000259" key="2">
    <source>
        <dbReference type="Pfam" id="PF21706"/>
    </source>
</evidence>
<evidence type="ECO:0000313" key="3">
    <source>
        <dbReference type="EMBL" id="TQM33218.1"/>
    </source>
</evidence>
<dbReference type="PRINTS" id="PR00368">
    <property type="entry name" value="FADPNR"/>
</dbReference>
<proteinExistence type="predicted"/>
<dbReference type="PANTHER" id="PTHR43755">
    <property type="match status" value="1"/>
</dbReference>
<reference evidence="3 4" key="1">
    <citation type="submission" date="2019-06" db="EMBL/GenBank/DDBJ databases">
        <title>Sequencing the genomes of 1000 actinobacteria strains.</title>
        <authorList>
            <person name="Klenk H.-P."/>
        </authorList>
    </citation>
    <scope>NUCLEOTIDE SEQUENCE [LARGE SCALE GENOMIC DNA]</scope>
    <source>
        <strain evidence="3 4">DSM 103495</strain>
    </source>
</reference>
<comment type="caution">
    <text evidence="3">The sequence shown here is derived from an EMBL/GenBank/DDBJ whole genome shotgun (WGS) entry which is preliminary data.</text>
</comment>
<name>A0A543FH86_9NOCA</name>
<dbReference type="InterPro" id="IPR049386">
    <property type="entry name" value="FCSD_central"/>
</dbReference>
<dbReference type="Pfam" id="PF07992">
    <property type="entry name" value="Pyr_redox_2"/>
    <property type="match status" value="2"/>
</dbReference>
<sequence>MRTVLILGAGFGGLELATLLSRSLADELRVVLVDRNDSFTFGFAKLEILFRDVPPEAVRVPYADLAHPGVEFRREEVTAIDPRTRRVVTDRSEYEPDILVVALGADYDPAATPGFVEDGYEYYSIDGAALLRDRLDSFDGGSIVLAILRVPFKCPPAPYEGAMLLHEKLARRGLGDSTRIRMISPMDSPIPVSADTSAALVEALTRRGIEYTPGHLVHGLDADRHVALTRAGDIAYDLFIGIPAHRVPAVVEASGLTVGGTDGWVAVDPRTLETPYPNVYALGDCADAPVPRAGVFAEDAARTVAAGIAAKLRGSDATDRYRGRGACHIEFGGGLVGKVDADFLSGPAPLAPFTAPSEELAREKADAAAARIQRWFPGSLNRVSG</sequence>
<dbReference type="Proteomes" id="UP000316331">
    <property type="component" value="Unassembled WGS sequence"/>
</dbReference>
<dbReference type="SUPFAM" id="SSF51905">
    <property type="entry name" value="FAD/NAD(P)-binding domain"/>
    <property type="match status" value="2"/>
</dbReference>
<evidence type="ECO:0000259" key="1">
    <source>
        <dbReference type="Pfam" id="PF07992"/>
    </source>
</evidence>
<dbReference type="Gene3D" id="3.50.50.60">
    <property type="entry name" value="FAD/NAD(P)-binding domain"/>
    <property type="match status" value="2"/>
</dbReference>
<feature type="domain" description="FAD/NAD(P)-binding" evidence="1">
    <location>
        <begin position="3"/>
        <end position="126"/>
    </location>
</feature>
<dbReference type="OrthoDB" id="9802771at2"/>
<dbReference type="Pfam" id="PF21706">
    <property type="entry name" value="FCSD_central"/>
    <property type="match status" value="1"/>
</dbReference>
<dbReference type="RefSeq" id="WP_141811020.1">
    <property type="nucleotide sequence ID" value="NZ_VFPG01000001.1"/>
</dbReference>
<accession>A0A543FH86</accession>
<dbReference type="AlphaFoldDB" id="A0A543FH86"/>
<dbReference type="InterPro" id="IPR023753">
    <property type="entry name" value="FAD/NAD-binding_dom"/>
</dbReference>
<dbReference type="PRINTS" id="PR00469">
    <property type="entry name" value="PNDRDTASEII"/>
</dbReference>
<dbReference type="GO" id="GO:0016491">
    <property type="term" value="F:oxidoreductase activity"/>
    <property type="evidence" value="ECO:0007669"/>
    <property type="project" value="InterPro"/>
</dbReference>
<dbReference type="PANTHER" id="PTHR43755:SF1">
    <property type="entry name" value="FAD-DEPENDENT PYRIDINE NUCLEOTIDE-DISULPHIDE OXIDOREDUCTASE"/>
    <property type="match status" value="1"/>
</dbReference>
<dbReference type="EMBL" id="VFPG01000001">
    <property type="protein sequence ID" value="TQM33218.1"/>
    <property type="molecule type" value="Genomic_DNA"/>
</dbReference>
<feature type="domain" description="FAD/NAD(P)-binding" evidence="1">
    <location>
        <begin position="179"/>
        <end position="288"/>
    </location>
</feature>
<protein>
    <submittedName>
        <fullName evidence="3">Sulfide:quinone oxidoreductase</fullName>
    </submittedName>
</protein>
<evidence type="ECO:0000313" key="4">
    <source>
        <dbReference type="Proteomes" id="UP000316331"/>
    </source>
</evidence>
<gene>
    <name evidence="3" type="ORF">FB390_4937</name>
</gene>
<dbReference type="InterPro" id="IPR036188">
    <property type="entry name" value="FAD/NAD-bd_sf"/>
</dbReference>